<accession>A0A8H6NXV7</accession>
<gene>
    <name evidence="1" type="ORF">CMUS01_01001</name>
</gene>
<reference evidence="1" key="1">
    <citation type="journal article" date="2020" name="Phytopathology">
        <title>Genome Sequence Resources of Colletotrichum truncatum, C. plurivorum, C. musicola, and C. sojae: Four Species Pathogenic to Soybean (Glycine max).</title>
        <authorList>
            <person name="Rogerio F."/>
            <person name="Boufleur T.R."/>
            <person name="Ciampi-Guillardi M."/>
            <person name="Sukno S.A."/>
            <person name="Thon M.R."/>
            <person name="Massola Junior N.S."/>
            <person name="Baroncelli R."/>
        </authorList>
    </citation>
    <scope>NUCLEOTIDE SEQUENCE</scope>
    <source>
        <strain evidence="1">LFN0074</strain>
    </source>
</reference>
<dbReference type="AlphaFoldDB" id="A0A8H6NXV7"/>
<evidence type="ECO:0000313" key="1">
    <source>
        <dbReference type="EMBL" id="KAF6844523.1"/>
    </source>
</evidence>
<dbReference type="Proteomes" id="UP000639643">
    <property type="component" value="Unassembled WGS sequence"/>
</dbReference>
<comment type="caution">
    <text evidence="1">The sequence shown here is derived from an EMBL/GenBank/DDBJ whole genome shotgun (WGS) entry which is preliminary data.</text>
</comment>
<keyword evidence="2" id="KW-1185">Reference proteome</keyword>
<organism evidence="1 2">
    <name type="scientific">Colletotrichum musicola</name>
    <dbReference type="NCBI Taxonomy" id="2175873"/>
    <lineage>
        <taxon>Eukaryota</taxon>
        <taxon>Fungi</taxon>
        <taxon>Dikarya</taxon>
        <taxon>Ascomycota</taxon>
        <taxon>Pezizomycotina</taxon>
        <taxon>Sordariomycetes</taxon>
        <taxon>Hypocreomycetidae</taxon>
        <taxon>Glomerellales</taxon>
        <taxon>Glomerellaceae</taxon>
        <taxon>Colletotrichum</taxon>
        <taxon>Colletotrichum orchidearum species complex</taxon>
    </lineage>
</organism>
<evidence type="ECO:0000313" key="2">
    <source>
        <dbReference type="Proteomes" id="UP000639643"/>
    </source>
</evidence>
<name>A0A8H6NXV7_9PEZI</name>
<dbReference type="EMBL" id="WIGM01000015">
    <property type="protein sequence ID" value="KAF6844523.1"/>
    <property type="molecule type" value="Genomic_DNA"/>
</dbReference>
<sequence>MKLAEHCDELKTKPTRDEARPEACRYSAFDRDDLVCSLAILNAKNDRMTHDEGDVVDINKHQFERAGPAIAGSSAQSSALSFGSGCASLYERFVHAAGEVSPSGAGISV</sequence>
<protein>
    <submittedName>
        <fullName evidence="1">Uncharacterized protein</fullName>
    </submittedName>
</protein>
<proteinExistence type="predicted"/>